<dbReference type="Gene3D" id="2.130.10.10">
    <property type="entry name" value="YVTN repeat-like/Quinoprotein amine dehydrogenase"/>
    <property type="match status" value="1"/>
</dbReference>
<dbReference type="InterPro" id="IPR011047">
    <property type="entry name" value="Quinoprotein_ADH-like_sf"/>
</dbReference>
<dbReference type="InterPro" id="IPR015943">
    <property type="entry name" value="WD40/YVTN_repeat-like_dom_sf"/>
</dbReference>
<evidence type="ECO:0000313" key="1">
    <source>
        <dbReference type="EMBL" id="MBB6005503.1"/>
    </source>
</evidence>
<comment type="caution">
    <text evidence="1">The sequence shown here is derived from an EMBL/GenBank/DDBJ whole genome shotgun (WGS) entry which is preliminary data.</text>
</comment>
<dbReference type="RefSeq" id="WP_184137384.1">
    <property type="nucleotide sequence ID" value="NZ_JACHKT010000047.1"/>
</dbReference>
<proteinExistence type="predicted"/>
<evidence type="ECO:0000313" key="2">
    <source>
        <dbReference type="Proteomes" id="UP000524404"/>
    </source>
</evidence>
<keyword evidence="2" id="KW-1185">Reference proteome</keyword>
<sequence>MKLKNKISRVFKFSVLDKDTVAYISDDKLFVIKNQKQIDIQTPKVSRILFKIGKYLFVSESEPDGMYVYDYQNEFTFFLLDFILNIPISLENRRTQKYFYPNVSRKDIEAITGKMDIVTPNNLASTYPINYGGNGVWLVLSERYFLSLKNPILKCLHFETGSIKWEIDFSEIGASMKYDGRKIEGEVTNLYHISDEVIVVELSQKGIAGVSTDTGEILWQVNKDIEPIKPTLYKGIFYGFSEFYYEIDGITGKLLRQQSYKEIFAQNNFRDYRLTRPCITEDLIAITSHYDNAILLLDKATLNVIQRIQIEGSKNGLSLTDIPQIHGNSLYQLDGDNTLHIFDISTVLN</sequence>
<evidence type="ECO:0008006" key="3">
    <source>
        <dbReference type="Google" id="ProtNLM"/>
    </source>
</evidence>
<gene>
    <name evidence="1" type="ORF">HNP25_004177</name>
</gene>
<name>A0A841EWN9_9BACT</name>
<dbReference type="SUPFAM" id="SSF50998">
    <property type="entry name" value="Quinoprotein alcohol dehydrogenase-like"/>
    <property type="match status" value="1"/>
</dbReference>
<reference evidence="1 2" key="1">
    <citation type="submission" date="2020-08" db="EMBL/GenBank/DDBJ databases">
        <title>Functional genomics of gut bacteria from endangered species of beetles.</title>
        <authorList>
            <person name="Carlos-Shanley C."/>
        </authorList>
    </citation>
    <scope>NUCLEOTIDE SEQUENCE [LARGE SCALE GENOMIC DNA]</scope>
    <source>
        <strain evidence="1 2">S00070</strain>
    </source>
</reference>
<dbReference type="EMBL" id="JACHKT010000047">
    <property type="protein sequence ID" value="MBB6005503.1"/>
    <property type="molecule type" value="Genomic_DNA"/>
</dbReference>
<dbReference type="AlphaFoldDB" id="A0A841EWN9"/>
<accession>A0A841EWN9</accession>
<dbReference type="Proteomes" id="UP000524404">
    <property type="component" value="Unassembled WGS sequence"/>
</dbReference>
<protein>
    <recommendedName>
        <fullName evidence="3">PQQ-like domain-containing protein</fullName>
    </recommendedName>
</protein>
<organism evidence="1 2">
    <name type="scientific">Arcicella rosea</name>
    <dbReference type="NCBI Taxonomy" id="502909"/>
    <lineage>
        <taxon>Bacteria</taxon>
        <taxon>Pseudomonadati</taxon>
        <taxon>Bacteroidota</taxon>
        <taxon>Cytophagia</taxon>
        <taxon>Cytophagales</taxon>
        <taxon>Flectobacillaceae</taxon>
        <taxon>Arcicella</taxon>
    </lineage>
</organism>